<feature type="region of interest" description="Disordered" evidence="1">
    <location>
        <begin position="326"/>
        <end position="388"/>
    </location>
</feature>
<feature type="compositionally biased region" description="Basic and acidic residues" evidence="1">
    <location>
        <begin position="153"/>
        <end position="163"/>
    </location>
</feature>
<feature type="compositionally biased region" description="Basic and acidic residues" evidence="1">
    <location>
        <begin position="1"/>
        <end position="26"/>
    </location>
</feature>
<feature type="compositionally biased region" description="Polar residues" evidence="1">
    <location>
        <begin position="377"/>
        <end position="388"/>
    </location>
</feature>
<feature type="region of interest" description="Disordered" evidence="1">
    <location>
        <begin position="601"/>
        <end position="623"/>
    </location>
</feature>
<evidence type="ECO:0000256" key="1">
    <source>
        <dbReference type="SAM" id="MobiDB-lite"/>
    </source>
</evidence>
<keyword evidence="5" id="KW-1185">Reference proteome</keyword>
<evidence type="ECO:0000313" key="5">
    <source>
        <dbReference type="Proteomes" id="UP001549086"/>
    </source>
</evidence>
<evidence type="ECO:0000259" key="3">
    <source>
        <dbReference type="Pfam" id="PF05036"/>
    </source>
</evidence>
<dbReference type="EMBL" id="JBEPLI010000014">
    <property type="protein sequence ID" value="MET3590145.1"/>
    <property type="molecule type" value="Genomic_DNA"/>
</dbReference>
<comment type="caution">
    <text evidence="4">The sequence shown here is derived from an EMBL/GenBank/DDBJ whole genome shotgun (WGS) entry which is preliminary data.</text>
</comment>
<accession>A0ABV2HHV5</accession>
<feature type="region of interest" description="Disordered" evidence="1">
    <location>
        <begin position="1"/>
        <end position="61"/>
    </location>
</feature>
<feature type="compositionally biased region" description="Basic and acidic residues" evidence="1">
    <location>
        <begin position="334"/>
        <end position="349"/>
    </location>
</feature>
<feature type="domain" description="SPOR" evidence="3">
    <location>
        <begin position="762"/>
        <end position="841"/>
    </location>
</feature>
<dbReference type="Gene3D" id="3.30.70.1070">
    <property type="entry name" value="Sporulation related repeat"/>
    <property type="match status" value="1"/>
</dbReference>
<dbReference type="Pfam" id="PF05036">
    <property type="entry name" value="SPOR"/>
    <property type="match status" value="1"/>
</dbReference>
<proteinExistence type="predicted"/>
<organism evidence="4 5">
    <name type="scientific">Bartonella silvatica</name>
    <dbReference type="NCBI Taxonomy" id="357760"/>
    <lineage>
        <taxon>Bacteria</taxon>
        <taxon>Pseudomonadati</taxon>
        <taxon>Pseudomonadota</taxon>
        <taxon>Alphaproteobacteria</taxon>
        <taxon>Hyphomicrobiales</taxon>
        <taxon>Bartonellaceae</taxon>
        <taxon>Bartonella</taxon>
    </lineage>
</organism>
<feature type="compositionally biased region" description="Polar residues" evidence="1">
    <location>
        <begin position="97"/>
        <end position="107"/>
    </location>
</feature>
<feature type="compositionally biased region" description="Polar residues" evidence="1">
    <location>
        <begin position="250"/>
        <end position="263"/>
    </location>
</feature>
<feature type="compositionally biased region" description="Low complexity" evidence="1">
    <location>
        <begin position="613"/>
        <end position="623"/>
    </location>
</feature>
<feature type="region of interest" description="Disordered" evidence="1">
    <location>
        <begin position="185"/>
        <end position="222"/>
    </location>
</feature>
<feature type="compositionally biased region" description="Polar residues" evidence="1">
    <location>
        <begin position="116"/>
        <end position="125"/>
    </location>
</feature>
<keyword evidence="2" id="KW-1133">Transmembrane helix</keyword>
<feature type="region of interest" description="Disordered" evidence="1">
    <location>
        <begin position="75"/>
        <end position="163"/>
    </location>
</feature>
<dbReference type="InterPro" id="IPR036680">
    <property type="entry name" value="SPOR-like_sf"/>
</dbReference>
<dbReference type="InterPro" id="IPR007730">
    <property type="entry name" value="SPOR-like_dom"/>
</dbReference>
<feature type="transmembrane region" description="Helical" evidence="2">
    <location>
        <begin position="522"/>
        <end position="544"/>
    </location>
</feature>
<feature type="region of interest" description="Disordered" evidence="1">
    <location>
        <begin position="250"/>
        <end position="276"/>
    </location>
</feature>
<feature type="compositionally biased region" description="Polar residues" evidence="1">
    <location>
        <begin position="195"/>
        <end position="219"/>
    </location>
</feature>
<evidence type="ECO:0000313" key="4">
    <source>
        <dbReference type="EMBL" id="MET3590145.1"/>
    </source>
</evidence>
<keyword evidence="2" id="KW-0812">Transmembrane</keyword>
<name>A0ABV2HHV5_9HYPH</name>
<dbReference type="Proteomes" id="UP001549086">
    <property type="component" value="Unassembled WGS sequence"/>
</dbReference>
<reference evidence="4 5" key="1">
    <citation type="submission" date="2024-06" db="EMBL/GenBank/DDBJ databases">
        <title>Genomic Encyclopedia of Type Strains, Phase IV (KMG-IV): sequencing the most valuable type-strain genomes for metagenomic binning, comparative biology and taxonomic classification.</title>
        <authorList>
            <person name="Goeker M."/>
        </authorList>
    </citation>
    <scope>NUCLEOTIDE SEQUENCE [LARGE SCALE GENOMIC DNA]</scope>
    <source>
        <strain evidence="4 5">DSM 23649</strain>
    </source>
</reference>
<feature type="compositionally biased region" description="Basic and acidic residues" evidence="1">
    <location>
        <begin position="83"/>
        <end position="96"/>
    </location>
</feature>
<dbReference type="RefSeq" id="WP_354190270.1">
    <property type="nucleotide sequence ID" value="NZ_JBEPLI010000014.1"/>
</dbReference>
<protein>
    <recommendedName>
        <fullName evidence="3">SPOR domain-containing protein</fullName>
    </recommendedName>
</protein>
<evidence type="ECO:0000256" key="2">
    <source>
        <dbReference type="SAM" id="Phobius"/>
    </source>
</evidence>
<feature type="compositionally biased region" description="Polar residues" evidence="1">
    <location>
        <begin position="143"/>
        <end position="152"/>
    </location>
</feature>
<sequence>MSDNDRKNLREMEEDHEHHDTLERLTRIFNLGRQNKNQNDSSSLQDDQSVSHTPKASPDDDFDLSFLEAEFENNLTNDLPFDNQKKQRDSHVDHNEPTSNVAQTSSYNHKEKESFLSESAKSSPVSHDEEQILDALSPLPIKKNQSYRNRTASVRDDPFSKKSDFNAQSESYFFDEIDRQNNHGVSTKRVEPDSHFSQQSAQQSNTPNVQQDYGDNQNLHDPFTEHTYKVSAHQEKRAKKYYTDVSLTSPNDSVFFSSSAPTSEQKRIKENETANDSSQFLHSMQGNEQPDLNDLPEEDYTTDYPQFYEKKPLHQDVDAENTQKHYDTQTQYSHDADRTSAEQSNKKEGPYNQNNLDDIYPSSKPPSTKPTESFPTHNYTNRNTLPPNVDTYNFSEAIVEKTGPIMVPEVPYETPEYDIPTDDLKEEFADVLSVGNISKENLSQQQQQDQAFNEIFHQTMQESRIDTSRNFQDQNTSHISADNIGHYPSSLSEGPLYRDTDQSPLQTVSTSFFKSFIGGRTFVTSIVLLVLIASGFIGYFHFFMPSQKNGTTPIIYADEKPFKFKQETAKTKNDIAHNLDIYKQTTEQNDKQENTQKFLIDNSEQPENLAEISQQESTNSSSSFFDEFDVENAVTKAINHTIPTREVQTVVVNQDGSILLAPKHDIEETTTDKPEEIIDHNTVDQIQDFSPVSSHEAYVKDKEGEEDTFTNEIDKIIAENDSSSHIEEKAIPLPLPAERSVEPQAYTASHPTQSNQVTTQNSENYYVQLASQPTHTLARDSLKKMKSRFASLIGVRPVDIQSALIPGKGTYYRVRVQTQNRDEAINLCENIKVSGGDCFITR</sequence>
<keyword evidence="2" id="KW-0472">Membrane</keyword>
<gene>
    <name evidence="4" type="ORF">ABID23_001245</name>
</gene>
<feature type="compositionally biased region" description="Low complexity" evidence="1">
    <location>
        <begin position="34"/>
        <end position="48"/>
    </location>
</feature>